<keyword evidence="1" id="KW-1133">Transmembrane helix</keyword>
<dbReference type="OrthoDB" id="6620433at2759"/>
<name>A0A1J1J2S2_9DIPT</name>
<evidence type="ECO:0000313" key="3">
    <source>
        <dbReference type="Proteomes" id="UP000183832"/>
    </source>
</evidence>
<organism evidence="2 3">
    <name type="scientific">Clunio marinus</name>
    <dbReference type="NCBI Taxonomy" id="568069"/>
    <lineage>
        <taxon>Eukaryota</taxon>
        <taxon>Metazoa</taxon>
        <taxon>Ecdysozoa</taxon>
        <taxon>Arthropoda</taxon>
        <taxon>Hexapoda</taxon>
        <taxon>Insecta</taxon>
        <taxon>Pterygota</taxon>
        <taxon>Neoptera</taxon>
        <taxon>Endopterygota</taxon>
        <taxon>Diptera</taxon>
        <taxon>Nematocera</taxon>
        <taxon>Chironomoidea</taxon>
        <taxon>Chironomidae</taxon>
        <taxon>Clunio</taxon>
    </lineage>
</organism>
<keyword evidence="1" id="KW-0472">Membrane</keyword>
<accession>A0A1J1J2S2</accession>
<proteinExistence type="predicted"/>
<protein>
    <submittedName>
        <fullName evidence="2">CLUMA_CG018951, isoform A</fullName>
    </submittedName>
</protein>
<evidence type="ECO:0000313" key="2">
    <source>
        <dbReference type="EMBL" id="CRL06084.1"/>
    </source>
</evidence>
<dbReference type="Proteomes" id="UP000183832">
    <property type="component" value="Unassembled WGS sequence"/>
</dbReference>
<keyword evidence="1" id="KW-0812">Transmembrane</keyword>
<sequence length="212" mass="24707">NPPAANINCCEELHEQFTKSTFDTCQCLWILILISVKLLLFYVYNIVQIIDASSSYSESEINKILKQPEDISAVYSANSETHRPLQFPLYQHSVPISVPHYVYVPQSYPKYHHVQHNIEVPVYKVIPEIVEKPVPYTIEKHYPVEKPFPVEVIKRFEIPVPKPYPVHVVYYKHVSEYDPSPIKPKPTYASKPIKYGGVVLQNQHHEFQFRGY</sequence>
<reference evidence="2 3" key="1">
    <citation type="submission" date="2015-04" db="EMBL/GenBank/DDBJ databases">
        <authorList>
            <person name="Syromyatnikov M.Y."/>
            <person name="Popov V.N."/>
        </authorList>
    </citation>
    <scope>NUCLEOTIDE SEQUENCE [LARGE SCALE GENOMIC DNA]</scope>
</reference>
<dbReference type="AlphaFoldDB" id="A0A1J1J2S2"/>
<feature type="non-terminal residue" evidence="2">
    <location>
        <position position="1"/>
    </location>
</feature>
<keyword evidence="3" id="KW-1185">Reference proteome</keyword>
<evidence type="ECO:0000256" key="1">
    <source>
        <dbReference type="SAM" id="Phobius"/>
    </source>
</evidence>
<feature type="transmembrane region" description="Helical" evidence="1">
    <location>
        <begin position="28"/>
        <end position="47"/>
    </location>
</feature>
<dbReference type="EMBL" id="CVRI01000066">
    <property type="protein sequence ID" value="CRL06084.1"/>
    <property type="molecule type" value="Genomic_DNA"/>
</dbReference>
<gene>
    <name evidence="2" type="ORF">CLUMA_CG018951</name>
</gene>